<reference evidence="14" key="1">
    <citation type="submission" date="2025-08" db="UniProtKB">
        <authorList>
            <consortium name="RefSeq"/>
        </authorList>
    </citation>
    <scope>IDENTIFICATION</scope>
    <source>
        <tissue evidence="14">Blood</tissue>
    </source>
</reference>
<dbReference type="RefSeq" id="XP_060540649.1">
    <property type="nucleotide sequence ID" value="XM_060684666.1"/>
</dbReference>
<evidence type="ECO:0000256" key="5">
    <source>
        <dbReference type="ARBA" id="ARBA00022529"/>
    </source>
</evidence>
<dbReference type="InterPro" id="IPR046350">
    <property type="entry name" value="Cystatin_sf"/>
</dbReference>
<evidence type="ECO:0000313" key="13">
    <source>
        <dbReference type="Proteomes" id="UP001652622"/>
    </source>
</evidence>
<evidence type="ECO:0000256" key="11">
    <source>
        <dbReference type="ARBA" id="ARBA00030320"/>
    </source>
</evidence>
<evidence type="ECO:0000256" key="9">
    <source>
        <dbReference type="ARBA" id="ARBA00023157"/>
    </source>
</evidence>
<evidence type="ECO:0000256" key="4">
    <source>
        <dbReference type="ARBA" id="ARBA00022525"/>
    </source>
</evidence>
<evidence type="ECO:0000256" key="8">
    <source>
        <dbReference type="ARBA" id="ARBA00023136"/>
    </source>
</evidence>
<proteinExistence type="inferred from homology"/>
<organism evidence="13 14">
    <name type="scientific">Pantherophis guttatus</name>
    <name type="common">Corn snake</name>
    <name type="synonym">Elaphe guttata</name>
    <dbReference type="NCBI Taxonomy" id="94885"/>
    <lineage>
        <taxon>Eukaryota</taxon>
        <taxon>Metazoa</taxon>
        <taxon>Chordata</taxon>
        <taxon>Craniata</taxon>
        <taxon>Vertebrata</taxon>
        <taxon>Euteleostomi</taxon>
        <taxon>Lepidosauria</taxon>
        <taxon>Squamata</taxon>
        <taxon>Bifurcata</taxon>
        <taxon>Unidentata</taxon>
        <taxon>Episquamata</taxon>
        <taxon>Toxicofera</taxon>
        <taxon>Serpentes</taxon>
        <taxon>Colubroidea</taxon>
        <taxon>Colubridae</taxon>
        <taxon>Colubrinae</taxon>
        <taxon>Pantherophis</taxon>
    </lineage>
</organism>
<dbReference type="PANTHER" id="PTHR10206:SF0">
    <property type="entry name" value="CATHELICIDIN B1-RELATED"/>
    <property type="match status" value="1"/>
</dbReference>
<protein>
    <recommendedName>
        <fullName evidence="11">Vipericidin</fullName>
    </recommendedName>
</protein>
<comment type="subcellular location">
    <subcellularLocation>
        <location evidence="2">Secreted</location>
    </subcellularLocation>
    <subcellularLocation>
        <location evidence="1">Target cell membrane</location>
    </subcellularLocation>
</comment>
<evidence type="ECO:0000256" key="7">
    <source>
        <dbReference type="ARBA" id="ARBA00023022"/>
    </source>
</evidence>
<comment type="similarity">
    <text evidence="3">Belongs to the cathelicidin family.</text>
</comment>
<keyword evidence="6" id="KW-1052">Target cell membrane</keyword>
<name>A0ABM3YX22_PANGU</name>
<dbReference type="PANTHER" id="PTHR10206">
    <property type="entry name" value="CATHELICIDIN"/>
    <property type="match status" value="1"/>
</dbReference>
<evidence type="ECO:0000256" key="3">
    <source>
        <dbReference type="ARBA" id="ARBA00005320"/>
    </source>
</evidence>
<dbReference type="Proteomes" id="UP001652622">
    <property type="component" value="Unplaced"/>
</dbReference>
<dbReference type="SUPFAM" id="SSF54403">
    <property type="entry name" value="Cystatin/monellin"/>
    <property type="match status" value="2"/>
</dbReference>
<dbReference type="InterPro" id="IPR018216">
    <property type="entry name" value="Cathelicidin_CS"/>
</dbReference>
<dbReference type="Pfam" id="PF00666">
    <property type="entry name" value="Cathelicidins"/>
    <property type="match status" value="2"/>
</dbReference>
<evidence type="ECO:0000256" key="10">
    <source>
        <dbReference type="ARBA" id="ARBA00023298"/>
    </source>
</evidence>
<keyword evidence="4" id="KW-0964">Secreted</keyword>
<keyword evidence="9" id="KW-1015">Disulfide bond</keyword>
<keyword evidence="5" id="KW-0929">Antimicrobial</keyword>
<evidence type="ECO:0000256" key="1">
    <source>
        <dbReference type="ARBA" id="ARBA00004175"/>
    </source>
</evidence>
<dbReference type="InterPro" id="IPR001894">
    <property type="entry name" value="Cathelicidin-like"/>
</dbReference>
<feature type="chain" id="PRO_5045742859" description="Vipericidin" evidence="12">
    <location>
        <begin position="17"/>
        <end position="327"/>
    </location>
</feature>
<gene>
    <name evidence="14" type="primary">LOC117656352</name>
</gene>
<dbReference type="GeneID" id="117656352"/>
<evidence type="ECO:0000313" key="14">
    <source>
        <dbReference type="RefSeq" id="XP_060540649.1"/>
    </source>
</evidence>
<evidence type="ECO:0000256" key="2">
    <source>
        <dbReference type="ARBA" id="ARBA00004613"/>
    </source>
</evidence>
<evidence type="ECO:0000256" key="6">
    <source>
        <dbReference type="ARBA" id="ARBA00022537"/>
    </source>
</evidence>
<keyword evidence="10" id="KW-1053">Target membrane</keyword>
<dbReference type="PROSITE" id="PS00947">
    <property type="entry name" value="CATHELICIDINS_2"/>
    <property type="match status" value="1"/>
</dbReference>
<evidence type="ECO:0000256" key="12">
    <source>
        <dbReference type="SAM" id="SignalP"/>
    </source>
</evidence>
<accession>A0ABM3YX22</accession>
<keyword evidence="8" id="KW-0472">Membrane</keyword>
<keyword evidence="7" id="KW-0044">Antibiotic</keyword>
<feature type="signal peptide" evidence="12">
    <location>
        <begin position="1"/>
        <end position="16"/>
    </location>
</feature>
<dbReference type="Gene3D" id="3.10.450.10">
    <property type="match status" value="2"/>
</dbReference>
<sequence length="327" mass="37620">MTTAWAVLLLLGLAAAAPQTQVLTYEQAIALAVDLYNQQKPSQFVFRLLEAEPQPNWDPNSKTAQTLKFSVKETVCPSSQGQNLSQCNFKEDGLDKDCSGIYSAQQQPPISNVRCEDISQQMNQTTRFRFITRFIKNIFGDLTLWTSIAEEPRMEGFFWKTLMLVGILSASGSPHLPRNPLTYDEALHLGVEIYNKKAGEDSLYRLLEDVPQPEWDPYSESNQELNFTIKQTVCPVEEEFSMEECDFKENGLIRQCTGYYFLEERPPVAVLTCDAVEGSAKEEEKEEEKKDRPKRVKRFKNFFKKIRDGIHEFIHNNRFVIGVNFRF</sequence>
<keyword evidence="12" id="KW-0732">Signal</keyword>
<keyword evidence="13" id="KW-1185">Reference proteome</keyword>